<accession>A0A178ZUJ4</accession>
<dbReference type="EMBL" id="LVYI01000002">
    <property type="protein sequence ID" value="OAP62745.1"/>
    <property type="molecule type" value="Genomic_DNA"/>
</dbReference>
<dbReference type="InterPro" id="IPR036291">
    <property type="entry name" value="NAD(P)-bd_dom_sf"/>
</dbReference>
<dbReference type="Proteomes" id="UP000078343">
    <property type="component" value="Unassembled WGS sequence"/>
</dbReference>
<proteinExistence type="inferred from homology"/>
<dbReference type="OrthoDB" id="37659at2759"/>
<keyword evidence="5" id="KW-1185">Reference proteome</keyword>
<keyword evidence="2" id="KW-0521">NADP</keyword>
<name>A0A178ZUJ4_9EURO</name>
<dbReference type="InterPro" id="IPR020904">
    <property type="entry name" value="Sc_DH/Rdtase_CS"/>
</dbReference>
<dbReference type="PROSITE" id="PS00061">
    <property type="entry name" value="ADH_SHORT"/>
    <property type="match status" value="1"/>
</dbReference>
<dbReference type="PANTHER" id="PTHR24321">
    <property type="entry name" value="DEHYDROGENASES, SHORT CHAIN"/>
    <property type="match status" value="1"/>
</dbReference>
<dbReference type="AlphaFoldDB" id="A0A178ZUJ4"/>
<dbReference type="GO" id="GO:0016491">
    <property type="term" value="F:oxidoreductase activity"/>
    <property type="evidence" value="ECO:0007669"/>
    <property type="project" value="UniProtKB-KW"/>
</dbReference>
<keyword evidence="3" id="KW-0560">Oxidoreductase</keyword>
<evidence type="ECO:0000256" key="1">
    <source>
        <dbReference type="ARBA" id="ARBA00006484"/>
    </source>
</evidence>
<comment type="caution">
    <text evidence="4">The sequence shown here is derived from an EMBL/GenBank/DDBJ whole genome shotgun (WGS) entry which is preliminary data.</text>
</comment>
<evidence type="ECO:0000256" key="3">
    <source>
        <dbReference type="ARBA" id="ARBA00023002"/>
    </source>
</evidence>
<comment type="similarity">
    <text evidence="1">Belongs to the short-chain dehydrogenases/reductases (SDR) family.</text>
</comment>
<evidence type="ECO:0000256" key="2">
    <source>
        <dbReference type="ARBA" id="ARBA00022857"/>
    </source>
</evidence>
<dbReference type="Gene3D" id="3.40.50.720">
    <property type="entry name" value="NAD(P)-binding Rossmann-like Domain"/>
    <property type="match status" value="1"/>
</dbReference>
<evidence type="ECO:0000313" key="4">
    <source>
        <dbReference type="EMBL" id="OAP62745.1"/>
    </source>
</evidence>
<protein>
    <submittedName>
        <fullName evidence="4">Uncharacterized protein</fullName>
    </submittedName>
</protein>
<dbReference type="SUPFAM" id="SSF51735">
    <property type="entry name" value="NAD(P)-binding Rossmann-fold domains"/>
    <property type="match status" value="1"/>
</dbReference>
<organism evidence="4 5">
    <name type="scientific">Fonsecaea erecta</name>
    <dbReference type="NCBI Taxonomy" id="1367422"/>
    <lineage>
        <taxon>Eukaryota</taxon>
        <taxon>Fungi</taxon>
        <taxon>Dikarya</taxon>
        <taxon>Ascomycota</taxon>
        <taxon>Pezizomycotina</taxon>
        <taxon>Eurotiomycetes</taxon>
        <taxon>Chaetothyriomycetidae</taxon>
        <taxon>Chaetothyriales</taxon>
        <taxon>Herpotrichiellaceae</taxon>
        <taxon>Fonsecaea</taxon>
    </lineage>
</organism>
<reference evidence="4 5" key="1">
    <citation type="submission" date="2016-04" db="EMBL/GenBank/DDBJ databases">
        <title>Draft genome of Fonsecaea erecta CBS 125763.</title>
        <authorList>
            <person name="Weiss V.A."/>
            <person name="Vicente V.A."/>
            <person name="Raittz R.T."/>
            <person name="Moreno L.F."/>
            <person name="De Souza E.M."/>
            <person name="Pedrosa F.O."/>
            <person name="Steffens M.B."/>
            <person name="Faoro H."/>
            <person name="Tadra-Sfeir M.Z."/>
            <person name="Najafzadeh M.J."/>
            <person name="Felipe M.S."/>
            <person name="Teixeira M."/>
            <person name="Sun J."/>
            <person name="Xi L."/>
            <person name="Gomes R."/>
            <person name="De Azevedo C.M."/>
            <person name="Salgado C.G."/>
            <person name="Da Silva M.B."/>
            <person name="Nascimento M.F."/>
            <person name="Queiroz-Telles F."/>
            <person name="Attili D.S."/>
            <person name="Gorbushina A."/>
        </authorList>
    </citation>
    <scope>NUCLEOTIDE SEQUENCE [LARGE SCALE GENOMIC DNA]</scope>
    <source>
        <strain evidence="4 5">CBS 125763</strain>
    </source>
</reference>
<dbReference type="Pfam" id="PF00106">
    <property type="entry name" value="adh_short"/>
    <property type="match status" value="1"/>
</dbReference>
<dbReference type="GeneID" id="30006142"/>
<gene>
    <name evidence="4" type="ORF">AYL99_01972</name>
</gene>
<dbReference type="STRING" id="1367422.A0A178ZUJ4"/>
<dbReference type="CDD" id="cd05233">
    <property type="entry name" value="SDR_c"/>
    <property type="match status" value="1"/>
</dbReference>
<dbReference type="PANTHER" id="PTHR24321:SF8">
    <property type="entry name" value="ESTRADIOL 17-BETA-DEHYDROGENASE 8-RELATED"/>
    <property type="match status" value="1"/>
</dbReference>
<evidence type="ECO:0000313" key="5">
    <source>
        <dbReference type="Proteomes" id="UP000078343"/>
    </source>
</evidence>
<dbReference type="PRINTS" id="PR00081">
    <property type="entry name" value="GDHRDH"/>
</dbReference>
<sequence length="176" mass="18921">MGLATAKLFLDLGASVYGVDMSKRPTELAYIPAFDFLQIDLCQMGALQRVVRECSQAFRRSCGCSALLSIAGMMDTSKAGISGSAAGVAYTASKQGIVGLTKNVAFRFRYQKIRCNAICPGGTYKSVYFVPDGQAHRVSSDLGFTTNIMQSIDHTQIDQESTKLISPSSSFTKMGT</sequence>
<dbReference type="RefSeq" id="XP_018696112.1">
    <property type="nucleotide sequence ID" value="XM_018833488.1"/>
</dbReference>
<dbReference type="InterPro" id="IPR002347">
    <property type="entry name" value="SDR_fam"/>
</dbReference>